<sequence>MKAAYAKKWLLGVVWLLAGALAGYLLLVLVYCLPVQRMQKHLESCVDAFADGAAALVKDDTGTWVDYLTDSLILAQAVYRGEESPWEQAAASYSNAINAEGEQPWAYRKIQAALEEQQVGAPYARYWHGNLVYLKPLLFVLDYKDILALNMLAQLGLALWIAQLLARRGLAHLLPAAALAFGMLTPTAMAMCIQYMPCFYVMAAACILLLKKTDFVQRHAGLFFLTIGMGTCYFDYLTFPLITLGVPLALWLLLAPSPWRQGVARVVQSSLCWGVGYVVFWAEKWALGSLVLGENLFADAANSLMIRSSHETEGQAIGYLDVLRNNFQAYGLRTWKLLFVLLALALLAAAFTALRSRARGPARDRAIPLCMVACMPFAWYLVAMNHSYVHFGYTHKELMITGWALACLAAELWRVGRQPAADGGAPCAAKGK</sequence>
<evidence type="ECO:0000256" key="1">
    <source>
        <dbReference type="SAM" id="Phobius"/>
    </source>
</evidence>
<evidence type="ECO:0000313" key="3">
    <source>
        <dbReference type="Proteomes" id="UP000886751"/>
    </source>
</evidence>
<feature type="transmembrane region" description="Helical" evidence="1">
    <location>
        <begin position="12"/>
        <end position="33"/>
    </location>
</feature>
<name>A0A9D1Y084_9FIRM</name>
<reference evidence="2" key="1">
    <citation type="journal article" date="2021" name="PeerJ">
        <title>Extensive microbial diversity within the chicken gut microbiome revealed by metagenomics and culture.</title>
        <authorList>
            <person name="Gilroy R."/>
            <person name="Ravi A."/>
            <person name="Getino M."/>
            <person name="Pursley I."/>
            <person name="Horton D.L."/>
            <person name="Alikhan N.F."/>
            <person name="Baker D."/>
            <person name="Gharbi K."/>
            <person name="Hall N."/>
            <person name="Watson M."/>
            <person name="Adriaenssens E.M."/>
            <person name="Foster-Nyarko E."/>
            <person name="Jarju S."/>
            <person name="Secka A."/>
            <person name="Antonio M."/>
            <person name="Oren A."/>
            <person name="Chaudhuri R.R."/>
            <person name="La Ragione R."/>
            <person name="Hildebrand F."/>
            <person name="Pallen M.J."/>
        </authorList>
    </citation>
    <scope>NUCLEOTIDE SEQUENCE</scope>
    <source>
        <strain evidence="2">ChiHecec2B26-7398</strain>
    </source>
</reference>
<feature type="transmembrane region" description="Helical" evidence="1">
    <location>
        <begin position="222"/>
        <end position="254"/>
    </location>
</feature>
<dbReference type="Proteomes" id="UP000886751">
    <property type="component" value="Unassembled WGS sequence"/>
</dbReference>
<dbReference type="EMBL" id="DXEI01000054">
    <property type="protein sequence ID" value="HIX94489.1"/>
    <property type="molecule type" value="Genomic_DNA"/>
</dbReference>
<keyword evidence="1" id="KW-0812">Transmembrane</keyword>
<proteinExistence type="predicted"/>
<dbReference type="AlphaFoldDB" id="A0A9D1Y084"/>
<feature type="transmembrane region" description="Helical" evidence="1">
    <location>
        <begin position="186"/>
        <end position="210"/>
    </location>
</feature>
<evidence type="ECO:0000313" key="2">
    <source>
        <dbReference type="EMBL" id="HIX94489.1"/>
    </source>
</evidence>
<feature type="transmembrane region" description="Helical" evidence="1">
    <location>
        <begin position="366"/>
        <end position="383"/>
    </location>
</feature>
<protein>
    <submittedName>
        <fullName evidence="2">Uncharacterized protein</fullName>
    </submittedName>
</protein>
<accession>A0A9D1Y084</accession>
<reference evidence="2" key="2">
    <citation type="submission" date="2021-04" db="EMBL/GenBank/DDBJ databases">
        <authorList>
            <person name="Gilroy R."/>
        </authorList>
    </citation>
    <scope>NUCLEOTIDE SEQUENCE</scope>
    <source>
        <strain evidence="2">ChiHecec2B26-7398</strain>
    </source>
</reference>
<gene>
    <name evidence="2" type="ORF">H9846_03420</name>
</gene>
<feature type="transmembrane region" description="Helical" evidence="1">
    <location>
        <begin position="146"/>
        <end position="166"/>
    </location>
</feature>
<comment type="caution">
    <text evidence="2">The sequence shown here is derived from an EMBL/GenBank/DDBJ whole genome shotgun (WGS) entry which is preliminary data.</text>
</comment>
<feature type="transmembrane region" description="Helical" evidence="1">
    <location>
        <begin position="335"/>
        <end position="354"/>
    </location>
</feature>
<keyword evidence="1" id="KW-0472">Membrane</keyword>
<keyword evidence="1" id="KW-1133">Transmembrane helix</keyword>
<organism evidence="2 3">
    <name type="scientific">Candidatus Gemmiger excrementipullorum</name>
    <dbReference type="NCBI Taxonomy" id="2838610"/>
    <lineage>
        <taxon>Bacteria</taxon>
        <taxon>Bacillati</taxon>
        <taxon>Bacillota</taxon>
        <taxon>Clostridia</taxon>
        <taxon>Eubacteriales</taxon>
        <taxon>Gemmiger</taxon>
    </lineage>
</organism>